<evidence type="ECO:0000313" key="2">
    <source>
        <dbReference type="Proteomes" id="UP001175344"/>
    </source>
</evidence>
<protein>
    <submittedName>
        <fullName evidence="1">Uncharacterized protein</fullName>
    </submittedName>
</protein>
<evidence type="ECO:0000313" key="1">
    <source>
        <dbReference type="EMBL" id="MEC5730398.1"/>
    </source>
</evidence>
<keyword evidence="2" id="KW-1185">Reference proteome</keyword>
<comment type="caution">
    <text evidence="1">The sequence shown here is derived from an EMBL/GenBank/DDBJ whole genome shotgun (WGS) entry which is preliminary data.</text>
</comment>
<dbReference type="EMBL" id="JARTQQ020000001">
    <property type="protein sequence ID" value="MEC5730398.1"/>
    <property type="molecule type" value="Genomic_DNA"/>
</dbReference>
<reference evidence="1 2" key="1">
    <citation type="journal article" date="2023" name="Nat. Commun.">
        <title>Genomic dissection of endemic carbapenem resistance reveals metallo-beta-lactamase dissemination through clonal, plasmid and integron transfer.</title>
        <authorList>
            <person name="Macesic N."/>
            <person name="Hawkey J."/>
            <person name="Vezina B."/>
            <person name="Wisniewski J.A."/>
            <person name="Cottingham H."/>
            <person name="Blakeway L.V."/>
            <person name="Harshegyi T."/>
            <person name="Pragastis K."/>
            <person name="Badoordeen G.Z."/>
            <person name="Dennison A."/>
            <person name="Spelman D.W."/>
            <person name="Jenney A.W.J."/>
            <person name="Peleg A.Y."/>
        </authorList>
    </citation>
    <scope>NUCLEOTIDE SEQUENCE [LARGE SCALE GENOMIC DNA]</scope>
    <source>
        <strain evidence="1 2">CPO239</strain>
    </source>
</reference>
<accession>A0ABU6KWL9</accession>
<dbReference type="RefSeq" id="WP_047749288.1">
    <property type="nucleotide sequence ID" value="NZ_FJWF01000039.1"/>
</dbReference>
<name>A0ABU6KWL9_ENTAS</name>
<proteinExistence type="predicted"/>
<sequence length="78" mass="8716">MKVQDLSRAYSIWENIRELQKQRDLIAGGGGLGVTIQSAYQDAAFEEAIRPHAVAELERRIEEQKKVIIDLGVSFSDG</sequence>
<gene>
    <name evidence="1" type="ORF">QAA55_018535</name>
</gene>
<dbReference type="Proteomes" id="UP001175344">
    <property type="component" value="Unassembled WGS sequence"/>
</dbReference>
<organism evidence="1 2">
    <name type="scientific">Enterobacter asburiae</name>
    <dbReference type="NCBI Taxonomy" id="61645"/>
    <lineage>
        <taxon>Bacteria</taxon>
        <taxon>Pseudomonadati</taxon>
        <taxon>Pseudomonadota</taxon>
        <taxon>Gammaproteobacteria</taxon>
        <taxon>Enterobacterales</taxon>
        <taxon>Enterobacteriaceae</taxon>
        <taxon>Enterobacter</taxon>
        <taxon>Enterobacter cloacae complex</taxon>
    </lineage>
</organism>